<evidence type="ECO:0000259" key="2">
    <source>
        <dbReference type="SMART" id="SM00909"/>
    </source>
</evidence>
<gene>
    <name evidence="3" type="ORF">KC729_17810</name>
</gene>
<feature type="transmembrane region" description="Helical" evidence="1">
    <location>
        <begin position="21"/>
        <end position="41"/>
    </location>
</feature>
<feature type="domain" description="GerMN" evidence="2">
    <location>
        <begin position="96"/>
        <end position="185"/>
    </location>
</feature>
<evidence type="ECO:0000313" key="3">
    <source>
        <dbReference type="EMBL" id="MCA9729548.1"/>
    </source>
</evidence>
<proteinExistence type="predicted"/>
<dbReference type="EMBL" id="JAGQHR010000741">
    <property type="protein sequence ID" value="MCA9729548.1"/>
    <property type="molecule type" value="Genomic_DNA"/>
</dbReference>
<organism evidence="3 4">
    <name type="scientific">Eiseniibacteriota bacterium</name>
    <dbReference type="NCBI Taxonomy" id="2212470"/>
    <lineage>
        <taxon>Bacteria</taxon>
        <taxon>Candidatus Eiseniibacteriota</taxon>
    </lineage>
</organism>
<reference evidence="3" key="1">
    <citation type="submission" date="2020-04" db="EMBL/GenBank/DDBJ databases">
        <authorList>
            <person name="Zhang T."/>
        </authorList>
    </citation>
    <scope>NUCLEOTIDE SEQUENCE</scope>
    <source>
        <strain evidence="3">HKST-UBA01</strain>
    </source>
</reference>
<accession>A0A956M246</accession>
<evidence type="ECO:0000313" key="4">
    <source>
        <dbReference type="Proteomes" id="UP000697710"/>
    </source>
</evidence>
<dbReference type="InterPro" id="IPR019606">
    <property type="entry name" value="GerMN"/>
</dbReference>
<dbReference type="Proteomes" id="UP000697710">
    <property type="component" value="Unassembled WGS sequence"/>
</dbReference>
<protein>
    <submittedName>
        <fullName evidence="3">GerMN domain-containing protein</fullName>
    </submittedName>
</protein>
<keyword evidence="1" id="KW-1133">Transmembrane helix</keyword>
<reference evidence="3" key="2">
    <citation type="journal article" date="2021" name="Microbiome">
        <title>Successional dynamics and alternative stable states in a saline activated sludge microbial community over 9 years.</title>
        <authorList>
            <person name="Wang Y."/>
            <person name="Ye J."/>
            <person name="Ju F."/>
            <person name="Liu L."/>
            <person name="Boyd J.A."/>
            <person name="Deng Y."/>
            <person name="Parks D.H."/>
            <person name="Jiang X."/>
            <person name="Yin X."/>
            <person name="Woodcroft B.J."/>
            <person name="Tyson G.W."/>
            <person name="Hugenholtz P."/>
            <person name="Polz M.F."/>
            <person name="Zhang T."/>
        </authorList>
    </citation>
    <scope>NUCLEOTIDE SEQUENCE</scope>
    <source>
        <strain evidence="3">HKST-UBA01</strain>
    </source>
</reference>
<dbReference type="SMART" id="SM00909">
    <property type="entry name" value="Germane"/>
    <property type="match status" value="1"/>
</dbReference>
<comment type="caution">
    <text evidence="3">The sequence shown here is derived from an EMBL/GenBank/DDBJ whole genome shotgun (WGS) entry which is preliminary data.</text>
</comment>
<keyword evidence="1" id="KW-0472">Membrane</keyword>
<dbReference type="Pfam" id="PF10646">
    <property type="entry name" value="Germane"/>
    <property type="match status" value="1"/>
</dbReference>
<evidence type="ECO:0000256" key="1">
    <source>
        <dbReference type="SAM" id="Phobius"/>
    </source>
</evidence>
<keyword evidence="1" id="KW-0812">Transmembrane</keyword>
<dbReference type="AlphaFoldDB" id="A0A956M246"/>
<sequence>MAQKPEDKNGDKKRGRNRANWAMGIFGALVLIGVGILYGLGREHVDESAPPRLTSGVATVGEPVERLYLYFGDPAHVGLVREPRVIPSGSSLEERISNCVRELAAGSLRDNLSVVPPATQLRRAYLDSWGIAYLDFTRDLLGRRTPGDGEEWLAVASIVRSVCDNFPEVREVRFLIDGQMVVSLAGYMDLEEPLRAEDFPLDGGPL</sequence>
<name>A0A956M246_UNCEI</name>